<comment type="caution">
    <text evidence="7">The sequence shown here is derived from an EMBL/GenBank/DDBJ whole genome shotgun (WGS) entry which is preliminary data.</text>
</comment>
<evidence type="ECO:0000259" key="6">
    <source>
        <dbReference type="Pfam" id="PF00590"/>
    </source>
</evidence>
<dbReference type="GO" id="GO:0009236">
    <property type="term" value="P:cobalamin biosynthetic process"/>
    <property type="evidence" value="ECO:0007669"/>
    <property type="project" value="UniProtKB-UniPathway"/>
</dbReference>
<dbReference type="GO" id="GO:0032259">
    <property type="term" value="P:methylation"/>
    <property type="evidence" value="ECO:0007669"/>
    <property type="project" value="UniProtKB-KW"/>
</dbReference>
<dbReference type="GO" id="GO:0008276">
    <property type="term" value="F:protein methyltransferase activity"/>
    <property type="evidence" value="ECO:0007669"/>
    <property type="project" value="InterPro"/>
</dbReference>
<evidence type="ECO:0000313" key="7">
    <source>
        <dbReference type="EMBL" id="PRR85100.1"/>
    </source>
</evidence>
<dbReference type="InterPro" id="IPR014776">
    <property type="entry name" value="4pyrrole_Mease_sub2"/>
</dbReference>
<feature type="domain" description="Tetrapyrrole methylase" evidence="6">
    <location>
        <begin position="21"/>
        <end position="204"/>
    </location>
</feature>
<reference evidence="7 8" key="1">
    <citation type="submission" date="2018-03" db="EMBL/GenBank/DDBJ databases">
        <title>Genome sequence of Clostridium luticellarii DSM 29923.</title>
        <authorList>
            <person name="Poehlein A."/>
            <person name="Daniel R."/>
        </authorList>
    </citation>
    <scope>NUCLEOTIDE SEQUENCE [LARGE SCALE GENOMIC DNA]</scope>
    <source>
        <strain evidence="7 8">DSM 29923</strain>
    </source>
</reference>
<proteinExistence type="predicted"/>
<dbReference type="Gene3D" id="3.40.1010.10">
    <property type="entry name" value="Cobalt-precorrin-4 Transmethylase, Domain 1"/>
    <property type="match status" value="1"/>
</dbReference>
<dbReference type="PANTHER" id="PTHR43182">
    <property type="entry name" value="COBALT-PRECORRIN-6B C(15)-METHYLTRANSFERASE (DECARBOXYLATING)"/>
    <property type="match status" value="1"/>
</dbReference>
<keyword evidence="4 7" id="KW-0808">Transferase</keyword>
<dbReference type="Gene3D" id="3.30.950.10">
    <property type="entry name" value="Methyltransferase, Cobalt-precorrin-4 Transmethylase, Domain 2"/>
    <property type="match status" value="1"/>
</dbReference>
<dbReference type="NCBIfam" id="TIGR02467">
    <property type="entry name" value="CbiE"/>
    <property type="match status" value="1"/>
</dbReference>
<evidence type="ECO:0000256" key="2">
    <source>
        <dbReference type="ARBA" id="ARBA00022573"/>
    </source>
</evidence>
<accession>A0A2T0BMI7</accession>
<name>A0A2T0BMI7_9CLOT</name>
<evidence type="ECO:0000256" key="4">
    <source>
        <dbReference type="ARBA" id="ARBA00022679"/>
    </source>
</evidence>
<dbReference type="CDD" id="cd11644">
    <property type="entry name" value="Precorrin-6Y-MT"/>
    <property type="match status" value="1"/>
</dbReference>
<evidence type="ECO:0000313" key="8">
    <source>
        <dbReference type="Proteomes" id="UP000237798"/>
    </source>
</evidence>
<dbReference type="EC" id="2.1.1.-" evidence="7"/>
<keyword evidence="5" id="KW-0949">S-adenosyl-L-methionine</keyword>
<dbReference type="UniPathway" id="UPA00148"/>
<keyword evidence="2" id="KW-0169">Cobalamin biosynthesis</keyword>
<evidence type="ECO:0000256" key="1">
    <source>
        <dbReference type="ARBA" id="ARBA00004953"/>
    </source>
</evidence>
<comment type="pathway">
    <text evidence="1">Cofactor biosynthesis; adenosylcobalamin biosynthesis.</text>
</comment>
<dbReference type="InterPro" id="IPR000878">
    <property type="entry name" value="4pyrrol_Mease"/>
</dbReference>
<evidence type="ECO:0000256" key="3">
    <source>
        <dbReference type="ARBA" id="ARBA00022603"/>
    </source>
</evidence>
<dbReference type="InterPro" id="IPR014777">
    <property type="entry name" value="4pyrrole_Mease_sub1"/>
</dbReference>
<dbReference type="Proteomes" id="UP000237798">
    <property type="component" value="Unassembled WGS sequence"/>
</dbReference>
<gene>
    <name evidence="7" type="primary">cbiE</name>
    <name evidence="7" type="ORF">CLLU_19280</name>
</gene>
<dbReference type="Pfam" id="PF00590">
    <property type="entry name" value="TP_methylase"/>
    <property type="match status" value="1"/>
</dbReference>
<dbReference type="SUPFAM" id="SSF53790">
    <property type="entry name" value="Tetrapyrrole methylase"/>
    <property type="match status" value="1"/>
</dbReference>
<evidence type="ECO:0000256" key="5">
    <source>
        <dbReference type="ARBA" id="ARBA00022691"/>
    </source>
</evidence>
<dbReference type="InterPro" id="IPR012818">
    <property type="entry name" value="CbiE"/>
</dbReference>
<dbReference type="EMBL" id="PVXP01000024">
    <property type="protein sequence ID" value="PRR85100.1"/>
    <property type="molecule type" value="Genomic_DNA"/>
</dbReference>
<keyword evidence="8" id="KW-1185">Reference proteome</keyword>
<dbReference type="PANTHER" id="PTHR43182:SF1">
    <property type="entry name" value="COBALT-PRECORRIN-7 C(5)-METHYLTRANSFERASE"/>
    <property type="match status" value="1"/>
</dbReference>
<protein>
    <submittedName>
        <fullName evidence="7">Putative cobalt-precorrin-6Y C(5)-methyltransferase</fullName>
        <ecNumber evidence="7">2.1.1.-</ecNumber>
    </submittedName>
</protein>
<sequence>MEYCITASSRLAGEENTMDTKVFIVGIGPGSQEYILPRAVSAMEQSDVVIGFERAVDSLNFIKKNKIKVKKLGQILDIIEQGEYRNISIAASGDPLYYGITEYLKKNYRGNIDIIPGISSFQYMMAKIKLSWQGAFLGSLHGREDDFSSIVKENGVSIWFTDNVHSPDYMCRVLADSSVDVKMYVGENLSYEDERITWGNIDEMQDRKFSGLSVVVIENRGEIL</sequence>
<dbReference type="InterPro" id="IPR050714">
    <property type="entry name" value="Cobalamin_biosynth_MTase"/>
</dbReference>
<organism evidence="7 8">
    <name type="scientific">Clostridium luticellarii</name>
    <dbReference type="NCBI Taxonomy" id="1691940"/>
    <lineage>
        <taxon>Bacteria</taxon>
        <taxon>Bacillati</taxon>
        <taxon>Bacillota</taxon>
        <taxon>Clostridia</taxon>
        <taxon>Eubacteriales</taxon>
        <taxon>Clostridiaceae</taxon>
        <taxon>Clostridium</taxon>
    </lineage>
</organism>
<dbReference type="AlphaFoldDB" id="A0A2T0BMI7"/>
<keyword evidence="3 7" id="KW-0489">Methyltransferase</keyword>
<dbReference type="InterPro" id="IPR035996">
    <property type="entry name" value="4pyrrol_Methylase_sf"/>
</dbReference>